<dbReference type="NCBIfam" id="TIGR02705">
    <property type="entry name" value="nudix_YtkD"/>
    <property type="match status" value="1"/>
</dbReference>
<reference evidence="5 8" key="1">
    <citation type="journal article" date="2015" name="Int. J. Syst. Evol. Microbiol.">
        <title>Exiguobacterium enclense sp. nov., isolated from sediment.</title>
        <authorList>
            <person name="Dastager S.G."/>
            <person name="Mawlankar R."/>
            <person name="Sonalkar V.V."/>
            <person name="Thorat M.N."/>
            <person name="Mual P."/>
            <person name="Verma A."/>
            <person name="Krishnamurthi S."/>
            <person name="Tang S.K."/>
            <person name="Li W.J."/>
        </authorList>
    </citation>
    <scope>NUCLEOTIDE SEQUENCE [LARGE SCALE GENOMIC DNA]</scope>
    <source>
        <strain evidence="5 8">NIO-1109</strain>
    </source>
</reference>
<dbReference type="PROSITE" id="PS51462">
    <property type="entry name" value="NUDIX"/>
    <property type="match status" value="1"/>
</dbReference>
<dbReference type="Gene3D" id="3.90.79.10">
    <property type="entry name" value="Nucleoside Triphosphate Pyrophosphohydrolase"/>
    <property type="match status" value="1"/>
</dbReference>
<evidence type="ECO:0000313" key="9">
    <source>
        <dbReference type="Proteomes" id="UP000072605"/>
    </source>
</evidence>
<evidence type="ECO:0000313" key="8">
    <source>
        <dbReference type="Proteomes" id="UP000053797"/>
    </source>
</evidence>
<evidence type="ECO:0000313" key="6">
    <source>
        <dbReference type="EMBL" id="KTR26148.1"/>
    </source>
</evidence>
<keyword evidence="2 3" id="KW-0378">Hydrolase</keyword>
<sequence>MITFLDYYQNQVELSFDDHPFSDRPLHVWVIAVYEGKWLLTHHKQRGYEFPGGKVEPGETAEEAARREVMEETGGEIDSLSYVGQYRVAGKGDTIIKNIYFAQIGSLSSHLAVDETDGAFLFEELPERLDTNRQYSFMMKDRVLPETLRVLSERRLV</sequence>
<name>A0A0V8GJ10_9BACL</name>
<evidence type="ECO:0000313" key="10">
    <source>
        <dbReference type="Proteomes" id="UP001387110"/>
    </source>
</evidence>
<protein>
    <submittedName>
        <fullName evidence="5">7,8-dihydro-8-oxoguanine-triphosphatase</fullName>
    </submittedName>
    <submittedName>
        <fullName evidence="7">Nucleoside triphosphatase YtkD</fullName>
    </submittedName>
</protein>
<dbReference type="Pfam" id="PF00293">
    <property type="entry name" value="NUDIX"/>
    <property type="match status" value="1"/>
</dbReference>
<dbReference type="EMBL" id="LNQL01000001">
    <property type="protein sequence ID" value="KSU50263.1"/>
    <property type="molecule type" value="Genomic_DNA"/>
</dbReference>
<dbReference type="AlphaFoldDB" id="A0A0V8GJ10"/>
<dbReference type="GeneID" id="90838637"/>
<evidence type="ECO:0000256" key="3">
    <source>
        <dbReference type="RuleBase" id="RU003476"/>
    </source>
</evidence>
<organism evidence="5 8">
    <name type="scientific">Exiguobacterium indicum</name>
    <dbReference type="NCBI Taxonomy" id="296995"/>
    <lineage>
        <taxon>Bacteria</taxon>
        <taxon>Bacillati</taxon>
        <taxon>Bacillota</taxon>
        <taxon>Bacilli</taxon>
        <taxon>Bacillales</taxon>
        <taxon>Bacillales Family XII. Incertae Sedis</taxon>
        <taxon>Exiguobacterium</taxon>
    </lineage>
</organism>
<dbReference type="Proteomes" id="UP000053797">
    <property type="component" value="Unassembled WGS sequence"/>
</dbReference>
<proteinExistence type="inferred from homology"/>
<dbReference type="PRINTS" id="PR00502">
    <property type="entry name" value="NUDIXFAMILY"/>
</dbReference>
<comment type="caution">
    <text evidence="5">The sequence shown here is derived from an EMBL/GenBank/DDBJ whole genome shotgun (WGS) entry which is preliminary data.</text>
</comment>
<dbReference type="Proteomes" id="UP000072605">
    <property type="component" value="Unassembled WGS sequence"/>
</dbReference>
<comment type="similarity">
    <text evidence="1 3">Belongs to the Nudix hydrolase family.</text>
</comment>
<dbReference type="EMBL" id="LDQV01000027">
    <property type="protein sequence ID" value="KTR26148.1"/>
    <property type="molecule type" value="Genomic_DNA"/>
</dbReference>
<reference evidence="6 9" key="2">
    <citation type="journal article" date="2016" name="Front. Microbiol.">
        <title>Genomic Resource of Rice Seed Associated Bacteria.</title>
        <authorList>
            <person name="Midha S."/>
            <person name="Bansal K."/>
            <person name="Sharma S."/>
            <person name="Kumar N."/>
            <person name="Patil P.P."/>
            <person name="Chaudhry V."/>
            <person name="Patil P.B."/>
        </authorList>
    </citation>
    <scope>NUCLEOTIDE SEQUENCE [LARGE SCALE GENOMIC DNA]</scope>
    <source>
        <strain evidence="6 9">RSA11</strain>
    </source>
</reference>
<dbReference type="InterPro" id="IPR000086">
    <property type="entry name" value="NUDIX_hydrolase_dom"/>
</dbReference>
<evidence type="ECO:0000256" key="1">
    <source>
        <dbReference type="ARBA" id="ARBA00005582"/>
    </source>
</evidence>
<dbReference type="InterPro" id="IPR020084">
    <property type="entry name" value="NUDIX_hydrolase_CS"/>
</dbReference>
<dbReference type="PANTHER" id="PTHR43736:SF1">
    <property type="entry name" value="DIHYDRONEOPTERIN TRIPHOSPHATE DIPHOSPHATASE"/>
    <property type="match status" value="1"/>
</dbReference>
<dbReference type="PANTHER" id="PTHR43736">
    <property type="entry name" value="ADP-RIBOSE PYROPHOSPHATASE"/>
    <property type="match status" value="1"/>
</dbReference>
<reference evidence="7 10" key="3">
    <citation type="submission" date="2023-12" db="EMBL/GenBank/DDBJ databases">
        <authorList>
            <person name="Easwaran N."/>
            <person name="Lazarus H.P.S."/>
        </authorList>
    </citation>
    <scope>NUCLEOTIDE SEQUENCE [LARGE SCALE GENOMIC DNA]</scope>
    <source>
        <strain evidence="7 10">VIT-2023</strain>
    </source>
</reference>
<dbReference type="Proteomes" id="UP001387110">
    <property type="component" value="Unassembled WGS sequence"/>
</dbReference>
<dbReference type="PROSITE" id="PS00893">
    <property type="entry name" value="NUDIX_BOX"/>
    <property type="match status" value="1"/>
</dbReference>
<dbReference type="GO" id="GO:0016787">
    <property type="term" value="F:hydrolase activity"/>
    <property type="evidence" value="ECO:0007669"/>
    <property type="project" value="UniProtKB-KW"/>
</dbReference>
<dbReference type="InterPro" id="IPR014078">
    <property type="entry name" value="Nudix_YtkD"/>
</dbReference>
<evidence type="ECO:0000259" key="4">
    <source>
        <dbReference type="PROSITE" id="PS51462"/>
    </source>
</evidence>
<accession>A0A0V8GJ10</accession>
<dbReference type="OrthoDB" id="9131041at2"/>
<feature type="domain" description="Nudix hydrolase" evidence="4">
    <location>
        <begin position="23"/>
        <end position="152"/>
    </location>
</feature>
<evidence type="ECO:0000313" key="7">
    <source>
        <dbReference type="EMBL" id="MEI4461746.1"/>
    </source>
</evidence>
<dbReference type="SUPFAM" id="SSF55811">
    <property type="entry name" value="Nudix"/>
    <property type="match status" value="1"/>
</dbReference>
<evidence type="ECO:0000256" key="2">
    <source>
        <dbReference type="ARBA" id="ARBA00022801"/>
    </source>
</evidence>
<gene>
    <name evidence="7" type="primary">ytkD</name>
    <name evidence="5" type="ORF">AS033_02470</name>
    <name evidence="6" type="ORF">RSA11_12185</name>
    <name evidence="7" type="ORF">SZL87_04795</name>
</gene>
<dbReference type="InterPro" id="IPR015797">
    <property type="entry name" value="NUDIX_hydrolase-like_dom_sf"/>
</dbReference>
<dbReference type="RefSeq" id="WP_023469112.1">
    <property type="nucleotide sequence ID" value="NZ_FMYN01000001.1"/>
</dbReference>
<dbReference type="EMBL" id="JBAWKY010000001">
    <property type="protein sequence ID" value="MEI4461746.1"/>
    <property type="molecule type" value="Genomic_DNA"/>
</dbReference>
<keyword evidence="10" id="KW-1185">Reference proteome</keyword>
<dbReference type="InterPro" id="IPR020476">
    <property type="entry name" value="Nudix_hydrolase"/>
</dbReference>
<dbReference type="CDD" id="cd04665">
    <property type="entry name" value="NUDIX_RppH"/>
    <property type="match status" value="1"/>
</dbReference>
<evidence type="ECO:0000313" key="5">
    <source>
        <dbReference type="EMBL" id="KSU50263.1"/>
    </source>
</evidence>